<evidence type="ECO:0000256" key="3">
    <source>
        <dbReference type="ARBA" id="ARBA00022692"/>
    </source>
</evidence>
<comment type="subcellular location">
    <subcellularLocation>
        <location evidence="1">Mitochondrion inner membrane</location>
    </subcellularLocation>
</comment>
<sequence>MLRRTFLAFTHRRPSIRRVPRQASTQTSSFVHPQREFSSASQQNGAPGPGSTGKPSGSSGNLPKYIIGGLAIGTLITVYRRGYLDDILGKKQQNSAGLLEGHVSNTNMEELPKGDGSLHTSENSGRTIPGRASENSAPFDVEDAKESSEKQSVADSLQDSGEFVGENNFSSDNSTDMKPRVEQAHVREEQLPTDDVHAKEEDFPRSSTTMDSTADENLNYKKLEDSSVGKGVSQEATSERHEVDEKLPMFSEANTVIQGNMMNKDYSVGSKSEVAKDTQGDGQETATSLLEAYHLRDSVDERASTSSSRRDVKHSSTKDNSAVGAAGDLSDVFVSKDGKLILDFLQAIHVAEQRQAELDARIFAEEKRAIKEKYEKELKDARARELMYAEEAAMLEKKLEKERAKAAAALKSLQEKAEEKLKMELEEKEREAESKLKELQELAKAELAASLAREKAAQVEKMAEANLNINALCMAFYARSEEARQTHSIHKLALGALALEDALSNGLPVRAELEALHLYIESVDKDSLLQLALSSLPEDVRLHGTDSPLQLNEKFDKLKGSLRHFSLIPPDGGGILAHSLAYLASFLKVKEGDQSGDGIESVINKVESLLAQGKLAEAADALENGVKGSKAAEIVTDWVRRARNRAITEQALIVLQSYAASVSLT</sequence>
<keyword evidence="6" id="KW-0496">Mitochondrion</keyword>
<dbReference type="PANTHER" id="PTHR15415">
    <property type="entry name" value="MITOFILIN"/>
    <property type="match status" value="1"/>
</dbReference>
<name>A0A7C9DBS1_OPUST</name>
<feature type="compositionally biased region" description="Basic and acidic residues" evidence="9">
    <location>
        <begin position="175"/>
        <end position="204"/>
    </location>
</feature>
<feature type="region of interest" description="Disordered" evidence="9">
    <location>
        <begin position="17"/>
        <end position="59"/>
    </location>
</feature>
<evidence type="ECO:0000256" key="2">
    <source>
        <dbReference type="ARBA" id="ARBA00010877"/>
    </source>
</evidence>
<feature type="coiled-coil region" evidence="8">
    <location>
        <begin position="364"/>
        <end position="462"/>
    </location>
</feature>
<dbReference type="GO" id="GO:0061617">
    <property type="term" value="C:MICOS complex"/>
    <property type="evidence" value="ECO:0007669"/>
    <property type="project" value="TreeGrafter"/>
</dbReference>
<dbReference type="AlphaFoldDB" id="A0A7C9DBS1"/>
<evidence type="ECO:0000256" key="6">
    <source>
        <dbReference type="ARBA" id="ARBA00023128"/>
    </source>
</evidence>
<evidence type="ECO:0000256" key="5">
    <source>
        <dbReference type="ARBA" id="ARBA00022989"/>
    </source>
</evidence>
<dbReference type="InterPro" id="IPR019133">
    <property type="entry name" value="MIC60"/>
</dbReference>
<protein>
    <recommendedName>
        <fullName evidence="11">MICOS complex subunit MIC60</fullName>
    </recommendedName>
</protein>
<keyword evidence="5" id="KW-1133">Transmembrane helix</keyword>
<organism evidence="10">
    <name type="scientific">Opuntia streptacantha</name>
    <name type="common">Prickly pear cactus</name>
    <name type="synonym">Opuntia cardona</name>
    <dbReference type="NCBI Taxonomy" id="393608"/>
    <lineage>
        <taxon>Eukaryota</taxon>
        <taxon>Viridiplantae</taxon>
        <taxon>Streptophyta</taxon>
        <taxon>Embryophyta</taxon>
        <taxon>Tracheophyta</taxon>
        <taxon>Spermatophyta</taxon>
        <taxon>Magnoliopsida</taxon>
        <taxon>eudicotyledons</taxon>
        <taxon>Gunneridae</taxon>
        <taxon>Pentapetalae</taxon>
        <taxon>Caryophyllales</taxon>
        <taxon>Cactineae</taxon>
        <taxon>Cactaceae</taxon>
        <taxon>Opuntioideae</taxon>
        <taxon>Opuntia</taxon>
    </lineage>
</organism>
<keyword evidence="3" id="KW-0812">Transmembrane</keyword>
<feature type="region of interest" description="Disordered" evidence="9">
    <location>
        <begin position="292"/>
        <end position="321"/>
    </location>
</feature>
<accession>A0A7C9DBS1</accession>
<evidence type="ECO:0008006" key="11">
    <source>
        <dbReference type="Google" id="ProtNLM"/>
    </source>
</evidence>
<reference evidence="10" key="1">
    <citation type="journal article" date="2013" name="J. Plant Res.">
        <title>Effect of fungi and light on seed germination of three Opuntia species from semiarid lands of central Mexico.</title>
        <authorList>
            <person name="Delgado-Sanchez P."/>
            <person name="Jimenez-Bremont J.F."/>
            <person name="Guerrero-Gonzalez Mde L."/>
            <person name="Flores J."/>
        </authorList>
    </citation>
    <scope>NUCLEOTIDE SEQUENCE</scope>
    <source>
        <tissue evidence="10">Cladode</tissue>
    </source>
</reference>
<evidence type="ECO:0000256" key="8">
    <source>
        <dbReference type="SAM" id="Coils"/>
    </source>
</evidence>
<proteinExistence type="inferred from homology"/>
<evidence type="ECO:0000256" key="1">
    <source>
        <dbReference type="ARBA" id="ARBA00004273"/>
    </source>
</evidence>
<feature type="compositionally biased region" description="Basic and acidic residues" evidence="9">
    <location>
        <begin position="293"/>
        <end position="317"/>
    </location>
</feature>
<dbReference type="PANTHER" id="PTHR15415:SF7">
    <property type="entry name" value="MICOS COMPLEX SUBUNIT MIC60"/>
    <property type="match status" value="1"/>
</dbReference>
<reference evidence="10" key="2">
    <citation type="submission" date="2020-07" db="EMBL/GenBank/DDBJ databases">
        <authorList>
            <person name="Vera ALvarez R."/>
            <person name="Arias-Moreno D.M."/>
            <person name="Jimenez-Jacinto V."/>
            <person name="Jimenez-Bremont J.F."/>
            <person name="Swaminathan K."/>
            <person name="Moose S.P."/>
            <person name="Guerrero-Gonzalez M.L."/>
            <person name="Marino-Ramirez L."/>
            <person name="Landsman D."/>
            <person name="Rodriguez-Kessler M."/>
            <person name="Delgado-Sanchez P."/>
        </authorList>
    </citation>
    <scope>NUCLEOTIDE SEQUENCE</scope>
    <source>
        <tissue evidence="10">Cladode</tissue>
    </source>
</reference>
<feature type="compositionally biased region" description="Polar residues" evidence="9">
    <location>
        <begin position="22"/>
        <end position="44"/>
    </location>
</feature>
<evidence type="ECO:0000256" key="4">
    <source>
        <dbReference type="ARBA" id="ARBA00022792"/>
    </source>
</evidence>
<feature type="compositionally biased region" description="Polar residues" evidence="9">
    <location>
        <begin position="150"/>
        <end position="159"/>
    </location>
</feature>
<feature type="compositionally biased region" description="Polar residues" evidence="9">
    <location>
        <begin position="205"/>
        <end position="216"/>
    </location>
</feature>
<dbReference type="Pfam" id="PF09731">
    <property type="entry name" value="Mitofilin"/>
    <property type="match status" value="1"/>
</dbReference>
<evidence type="ECO:0000256" key="7">
    <source>
        <dbReference type="ARBA" id="ARBA00023136"/>
    </source>
</evidence>
<dbReference type="EMBL" id="GISG01112826">
    <property type="protein sequence ID" value="MBA4639259.1"/>
    <property type="molecule type" value="Transcribed_RNA"/>
</dbReference>
<feature type="region of interest" description="Disordered" evidence="9">
    <location>
        <begin position="106"/>
        <end position="217"/>
    </location>
</feature>
<dbReference type="GO" id="GO:0042407">
    <property type="term" value="P:cristae formation"/>
    <property type="evidence" value="ECO:0007669"/>
    <property type="project" value="TreeGrafter"/>
</dbReference>
<keyword evidence="4" id="KW-0999">Mitochondrion inner membrane</keyword>
<keyword evidence="8" id="KW-0175">Coiled coil</keyword>
<keyword evidence="7" id="KW-0472">Membrane</keyword>
<dbReference type="EMBL" id="GISG01112827">
    <property type="protein sequence ID" value="MBA4639260.1"/>
    <property type="molecule type" value="Transcribed_RNA"/>
</dbReference>
<evidence type="ECO:0000313" key="10">
    <source>
        <dbReference type="EMBL" id="MBA4639260.1"/>
    </source>
</evidence>
<comment type="similarity">
    <text evidence="2">Belongs to the MICOS complex subunit Mic60 family.</text>
</comment>
<evidence type="ECO:0000256" key="9">
    <source>
        <dbReference type="SAM" id="MobiDB-lite"/>
    </source>
</evidence>